<reference evidence="1 2" key="1">
    <citation type="submission" date="2019-07" db="EMBL/GenBank/DDBJ databases">
        <title>Whole genome shotgun sequence of Cellulomonas soli NBRC 109434.</title>
        <authorList>
            <person name="Hosoyama A."/>
            <person name="Uohara A."/>
            <person name="Ohji S."/>
            <person name="Ichikawa N."/>
        </authorList>
    </citation>
    <scope>NUCLEOTIDE SEQUENCE [LARGE SCALE GENOMIC DNA]</scope>
    <source>
        <strain evidence="1 2">NBRC 109434</strain>
    </source>
</reference>
<organism evidence="1 2">
    <name type="scientific">Cellulomonas soli</name>
    <dbReference type="NCBI Taxonomy" id="931535"/>
    <lineage>
        <taxon>Bacteria</taxon>
        <taxon>Bacillati</taxon>
        <taxon>Actinomycetota</taxon>
        <taxon>Actinomycetes</taxon>
        <taxon>Micrococcales</taxon>
        <taxon>Cellulomonadaceae</taxon>
        <taxon>Cellulomonas</taxon>
    </lineage>
</organism>
<evidence type="ECO:0000313" key="1">
    <source>
        <dbReference type="EMBL" id="GEP70057.1"/>
    </source>
</evidence>
<name>A0A512PFT2_9CELL</name>
<dbReference type="OrthoDB" id="5171895at2"/>
<keyword evidence="2" id="KW-1185">Reference proteome</keyword>
<protein>
    <recommendedName>
        <fullName evidence="3">Cobalt transporter</fullName>
    </recommendedName>
</protein>
<dbReference type="EMBL" id="BKAL01000010">
    <property type="protein sequence ID" value="GEP70057.1"/>
    <property type="molecule type" value="Genomic_DNA"/>
</dbReference>
<comment type="caution">
    <text evidence="1">The sequence shown here is derived from an EMBL/GenBank/DDBJ whole genome shotgun (WGS) entry which is preliminary data.</text>
</comment>
<dbReference type="AlphaFoldDB" id="A0A512PFT2"/>
<sequence>MGTLAVAALAVAGVVVVLDRTAAEEPVVARCVATVDGSAWALEPEQADNAAMIAAVGLRRGLPARAVTIALATALQESKLINIDYGDRDSLGLFQQRPSQGWGTAEQIMDPVYATGKFYDGLVAVAGYEQMEITDAAQAVQRSGYPEAYAGHESRARTFASALTGWSPAALTCTFGEAGAPVGTDTVVARLVRDLGDLPTDATAATADAPASLVVHVDPLGAEQDRLAWAVGHWAVSLAGPLGLDTVTVGDQVWVRDATTWTTTEEPAAAGTVRITLAG</sequence>
<dbReference type="RefSeq" id="WP_146953842.1">
    <property type="nucleotide sequence ID" value="NZ_JACBZJ010000001.1"/>
</dbReference>
<dbReference type="Proteomes" id="UP000321798">
    <property type="component" value="Unassembled WGS sequence"/>
</dbReference>
<evidence type="ECO:0008006" key="3">
    <source>
        <dbReference type="Google" id="ProtNLM"/>
    </source>
</evidence>
<proteinExistence type="predicted"/>
<evidence type="ECO:0000313" key="2">
    <source>
        <dbReference type="Proteomes" id="UP000321798"/>
    </source>
</evidence>
<accession>A0A512PFT2</accession>
<gene>
    <name evidence="1" type="ORF">CSO01_27720</name>
</gene>